<feature type="chain" id="PRO_5041752386" description="S-adenosylmethionine decarboxylase alpha chain" evidence="10">
    <location>
        <begin position="71"/>
        <end position="132"/>
    </location>
</feature>
<evidence type="ECO:0000256" key="2">
    <source>
        <dbReference type="ARBA" id="ARBA00022793"/>
    </source>
</evidence>
<keyword evidence="9 10" id="KW-0670">Pyruvate</keyword>
<comment type="catalytic activity">
    <reaction evidence="10">
        <text>S-adenosyl-L-methionine + H(+) = S-adenosyl 3-(methylsulfanyl)propylamine + CO2</text>
        <dbReference type="Rhea" id="RHEA:15981"/>
        <dbReference type="ChEBI" id="CHEBI:15378"/>
        <dbReference type="ChEBI" id="CHEBI:16526"/>
        <dbReference type="ChEBI" id="CHEBI:57443"/>
        <dbReference type="ChEBI" id="CHEBI:59789"/>
        <dbReference type="EC" id="4.1.1.50"/>
    </reaction>
</comment>
<evidence type="ECO:0000313" key="12">
    <source>
        <dbReference type="Proteomes" id="UP000634206"/>
    </source>
</evidence>
<dbReference type="NCBIfam" id="TIGR03330">
    <property type="entry name" value="SAM_DCase_Bsu"/>
    <property type="match status" value="1"/>
</dbReference>
<keyword evidence="5 10" id="KW-0620">Polyamine biosynthesis</keyword>
<comment type="caution">
    <text evidence="11">The sequence shown here is derived from an EMBL/GenBank/DDBJ whole genome shotgun (WGS) entry which is preliminary data.</text>
</comment>
<organism evidence="11 12">
    <name type="scientific">Oceaniferula flava</name>
    <dbReference type="NCBI Taxonomy" id="2800421"/>
    <lineage>
        <taxon>Bacteria</taxon>
        <taxon>Pseudomonadati</taxon>
        <taxon>Verrucomicrobiota</taxon>
        <taxon>Verrucomicrobiia</taxon>
        <taxon>Verrucomicrobiales</taxon>
        <taxon>Verrucomicrobiaceae</taxon>
        <taxon>Oceaniferula</taxon>
    </lineage>
</organism>
<comment type="similarity">
    <text evidence="10">Belongs to the prokaryotic AdoMetDC family. Type 1 subfamily.</text>
</comment>
<dbReference type="EMBL" id="JAENIG010000005">
    <property type="protein sequence ID" value="MBK1855121.1"/>
    <property type="molecule type" value="Genomic_DNA"/>
</dbReference>
<feature type="site" description="Cleavage (non-hydrolytic); by autolysis" evidence="10">
    <location>
        <begin position="70"/>
        <end position="71"/>
    </location>
</feature>
<dbReference type="Pfam" id="PF02675">
    <property type="entry name" value="AdoMet_dc"/>
    <property type="match status" value="1"/>
</dbReference>
<name>A0AAE2SBF3_9BACT</name>
<dbReference type="SUPFAM" id="SSF56276">
    <property type="entry name" value="S-adenosylmethionine decarboxylase"/>
    <property type="match status" value="1"/>
</dbReference>
<evidence type="ECO:0000313" key="11">
    <source>
        <dbReference type="EMBL" id="MBK1855121.1"/>
    </source>
</evidence>
<dbReference type="EC" id="4.1.1.50" evidence="10"/>
<evidence type="ECO:0000256" key="9">
    <source>
        <dbReference type="ARBA" id="ARBA00023317"/>
    </source>
</evidence>
<reference evidence="11" key="1">
    <citation type="submission" date="2021-01" db="EMBL/GenBank/DDBJ databases">
        <title>Modified the classification status of verrucomicrobia.</title>
        <authorList>
            <person name="Feng X."/>
        </authorList>
    </citation>
    <scope>NUCLEOTIDE SEQUENCE</scope>
    <source>
        <strain evidence="11">5K15</strain>
    </source>
</reference>
<keyword evidence="3 10" id="KW-0068">Autocatalytic cleavage</keyword>
<feature type="active site" description="Proton donor; for catalytic activity" evidence="10">
    <location>
        <position position="91"/>
    </location>
</feature>
<keyword evidence="12" id="KW-1185">Reference proteome</keyword>
<evidence type="ECO:0000256" key="10">
    <source>
        <dbReference type="HAMAP-Rule" id="MF_00464"/>
    </source>
</evidence>
<dbReference type="Gene3D" id="3.30.160.750">
    <property type="match status" value="1"/>
</dbReference>
<dbReference type="GO" id="GO:0008295">
    <property type="term" value="P:spermidine biosynthetic process"/>
    <property type="evidence" value="ECO:0007669"/>
    <property type="project" value="UniProtKB-UniRule"/>
</dbReference>
<dbReference type="InterPro" id="IPR042286">
    <property type="entry name" value="AdoMetDC_C"/>
</dbReference>
<evidence type="ECO:0000256" key="3">
    <source>
        <dbReference type="ARBA" id="ARBA00022813"/>
    </source>
</evidence>
<comment type="function">
    <text evidence="10">Catalyzes the decarboxylation of S-adenosylmethionine to S-adenosylmethioninamine (dcAdoMet), the propylamine donor required for the synthesis of the polyamines spermine and spermidine from the diamine putrescine.</text>
</comment>
<dbReference type="HAMAP" id="MF_00464">
    <property type="entry name" value="AdoMetDC_1"/>
    <property type="match status" value="1"/>
</dbReference>
<comment type="pathway">
    <text evidence="10">Amine and polyamine biosynthesis; S-adenosylmethioninamine biosynthesis; S-adenosylmethioninamine from S-adenosyl-L-methionine: step 1/1.</text>
</comment>
<feature type="modified residue" description="Pyruvic acid (Ser); by autocatalysis" evidence="10">
    <location>
        <position position="71"/>
    </location>
</feature>
<dbReference type="InterPro" id="IPR017716">
    <property type="entry name" value="S-AdoMet_deCOase_pro-enz"/>
</dbReference>
<feature type="active site" description="Proton acceptor; for processing activity" evidence="10">
    <location>
        <position position="76"/>
    </location>
</feature>
<dbReference type="Proteomes" id="UP000634206">
    <property type="component" value="Unassembled WGS sequence"/>
</dbReference>
<dbReference type="InterPro" id="IPR016067">
    <property type="entry name" value="S-AdoMet_deCO2ase_core"/>
</dbReference>
<dbReference type="RefSeq" id="WP_309489732.1">
    <property type="nucleotide sequence ID" value="NZ_JAENIG010000005.1"/>
</dbReference>
<dbReference type="GO" id="GO:0004014">
    <property type="term" value="F:adenosylmethionine decarboxylase activity"/>
    <property type="evidence" value="ECO:0007669"/>
    <property type="project" value="UniProtKB-UniRule"/>
</dbReference>
<dbReference type="Gene3D" id="3.30.360.110">
    <property type="entry name" value="S-adenosylmethionine decarboxylase domain"/>
    <property type="match status" value="1"/>
</dbReference>
<keyword evidence="6 10" id="KW-0865">Zymogen</keyword>
<evidence type="ECO:0000256" key="5">
    <source>
        <dbReference type="ARBA" id="ARBA00023115"/>
    </source>
</evidence>
<keyword evidence="1 10" id="KW-0949">S-adenosyl-L-methionine</keyword>
<feature type="chain" id="PRO_5041752385" description="S-adenosylmethionine decarboxylase beta chain" evidence="10">
    <location>
        <begin position="1"/>
        <end position="70"/>
    </location>
</feature>
<evidence type="ECO:0000256" key="1">
    <source>
        <dbReference type="ARBA" id="ARBA00022691"/>
    </source>
</evidence>
<evidence type="ECO:0000256" key="6">
    <source>
        <dbReference type="ARBA" id="ARBA00023145"/>
    </source>
</evidence>
<dbReference type="GO" id="GO:0005829">
    <property type="term" value="C:cytosol"/>
    <property type="evidence" value="ECO:0007669"/>
    <property type="project" value="TreeGrafter"/>
</dbReference>
<proteinExistence type="inferred from homology"/>
<accession>A0AAE2SBF3</accession>
<dbReference type="PANTHER" id="PTHR33866">
    <property type="entry name" value="S-ADENOSYLMETHIONINE DECARBOXYLASE PROENZYME"/>
    <property type="match status" value="1"/>
</dbReference>
<keyword evidence="2 10" id="KW-0210">Decarboxylase</keyword>
<comment type="subunit">
    <text evidence="10">Heterotetramer of two alpha and two beta chains arranged as a dimer of alpha/beta heterodimers.</text>
</comment>
<evidence type="ECO:0000256" key="8">
    <source>
        <dbReference type="ARBA" id="ARBA00023270"/>
    </source>
</evidence>
<evidence type="ECO:0000256" key="4">
    <source>
        <dbReference type="ARBA" id="ARBA00023066"/>
    </source>
</evidence>
<keyword evidence="7 10" id="KW-0456">Lyase</keyword>
<dbReference type="InterPro" id="IPR042284">
    <property type="entry name" value="AdoMetDC_N"/>
</dbReference>
<dbReference type="InterPro" id="IPR003826">
    <property type="entry name" value="AdoMetDC_fam_prok"/>
</dbReference>
<feature type="active site" description="Schiff-base intermediate with substrate; via pyruvic acid" evidence="10">
    <location>
        <position position="71"/>
    </location>
</feature>
<keyword evidence="4 10" id="KW-0745">Spermidine biosynthesis</keyword>
<evidence type="ECO:0000256" key="7">
    <source>
        <dbReference type="ARBA" id="ARBA00023239"/>
    </source>
</evidence>
<comment type="cofactor">
    <cofactor evidence="10">
        <name>pyruvate</name>
        <dbReference type="ChEBI" id="CHEBI:15361"/>
    </cofactor>
    <text evidence="10">Binds 1 pyruvoyl group covalently per subunit.</text>
</comment>
<dbReference type="AlphaFoldDB" id="A0AAE2SBF3"/>
<gene>
    <name evidence="11" type="primary">speD</name>
    <name evidence="10" type="synonym">speH</name>
    <name evidence="11" type="ORF">JIN83_09130</name>
</gene>
<sequence>MSPTAASSHPAPGVHYLLECADCAPALLTELPLLKQTLEQAARQAGATVVETVLHQFNPHGLSGVVVIAESHIAIHTWPEHGYAALDVFTCGLPEIAENITTQLLDAFKPGKHTLTRLERRPPALETASVPH</sequence>
<comment type="PTM">
    <text evidence="10">Is synthesized initially as an inactive proenzyme. Formation of the active enzyme involves a self-maturation process in which the active site pyruvoyl group is generated from an internal serine residue via an autocatalytic post-translational modification. Two non-identical subunits are generated from the proenzyme in this reaction, and the pyruvate is formed at the N-terminus of the alpha chain, which is derived from the carboxyl end of the proenzyme. The post-translation cleavage follows an unusual pathway, termed non-hydrolytic serinolysis, in which the side chain hydroxyl group of the serine supplies its oxygen atom to form the C-terminus of the beta chain, while the remainder of the serine residue undergoes an oxidative deamination to produce ammonia and the pyruvoyl group blocking the N-terminus of the alpha chain.</text>
</comment>
<dbReference type="PANTHER" id="PTHR33866:SF2">
    <property type="entry name" value="S-ADENOSYLMETHIONINE DECARBOXYLASE PROENZYME"/>
    <property type="match status" value="1"/>
</dbReference>
<keyword evidence="8 10" id="KW-0704">Schiff base</keyword>
<protein>
    <recommendedName>
        <fullName evidence="10">S-adenosylmethionine decarboxylase proenzyme</fullName>
        <shortName evidence="10">AdoMetDC</shortName>
        <shortName evidence="10">SAMDC</shortName>
        <ecNumber evidence="10">4.1.1.50</ecNumber>
    </recommendedName>
    <component>
        <recommendedName>
            <fullName evidence="10">S-adenosylmethionine decarboxylase beta chain</fullName>
        </recommendedName>
    </component>
    <component>
        <recommendedName>
            <fullName evidence="10">S-adenosylmethionine decarboxylase alpha chain</fullName>
        </recommendedName>
    </component>
</protein>